<dbReference type="EMBL" id="BKCG01000007">
    <property type="protein sequence ID" value="GER60409.1"/>
    <property type="molecule type" value="Genomic_DNA"/>
</dbReference>
<dbReference type="GO" id="GO:0008324">
    <property type="term" value="F:monoatomic cation transmembrane transporter activity"/>
    <property type="evidence" value="ECO:0007669"/>
    <property type="project" value="InterPro"/>
</dbReference>
<evidence type="ECO:0000256" key="4">
    <source>
        <dbReference type="ARBA" id="ARBA00022737"/>
    </source>
</evidence>
<feature type="transmembrane region" description="Helical" evidence="7">
    <location>
        <begin position="537"/>
        <end position="564"/>
    </location>
</feature>
<evidence type="ECO:0000256" key="3">
    <source>
        <dbReference type="ARBA" id="ARBA00022692"/>
    </source>
</evidence>
<feature type="transmembrane region" description="Helical" evidence="7">
    <location>
        <begin position="584"/>
        <end position="606"/>
    </location>
</feature>
<sequence>MTLPIILVFAIIGITVLLFVTEYFPIDKISFFIIATLVLTQLTTPEEAISGFSNPAVITILSLMILAVGLEDNGVIQWLTDAIKKLKVLPLILLTPAFMVVSSVISSFISTTAVVIIFIKIITQLAERYNFSSAKLLMPISFAGILGGSCTLMGTSTNLLVNSIAKDAGVEAFGFFEFSLYGGVFLIIGIVYMTIVSRFLPKDPNSDLQENYEIDNYVFTLKIPNISEASDEASDLIGQTIAEVDFINEERAVPLKLIRNKKVINAPGKYIELKEGDNLVLMSSLESISEIVNKHKLVINEKRREAQQEEFGDGEDSNKSDMTYVELLILPGSNLIGKTLKRIRKMSLNGAYPIAIKKRKNIRNTAERMIRKNIHEINLKPGDRLLVELQEQRIAKMYELQNIAVLNQHEYTPAIPNNRKVTALIILIGVIVLAATGVLSILAASITGVAAMLLFKLISLENIYHRVNWQIIFLLAGMIPLGMAMSNSGTDAWISEYLLKLLNGQTPLIIIGLIFGFTMVLSGFVSNNATAIIMTPIAIALATGLNLDVKPFILAVMFGANFSFFTPVGYQTNTLIYGTGLYKFKHFLIIGGVLSFILWITGTVLLTNLL</sequence>
<comment type="caution">
    <text evidence="9">The sequence shown here is derived from an EMBL/GenBank/DDBJ whole genome shotgun (WGS) entry which is preliminary data.</text>
</comment>
<evidence type="ECO:0000256" key="6">
    <source>
        <dbReference type="ARBA" id="ARBA00023136"/>
    </source>
</evidence>
<dbReference type="AlphaFoldDB" id="A0A5J4IRC9"/>
<evidence type="ECO:0000313" key="9">
    <source>
        <dbReference type="EMBL" id="GER60409.1"/>
    </source>
</evidence>
<accession>A0A5J4IRC9</accession>
<protein>
    <submittedName>
        <fullName evidence="9">Membrane protein</fullName>
    </submittedName>
</protein>
<keyword evidence="6 7" id="KW-0472">Membrane</keyword>
<dbReference type="InterPro" id="IPR006037">
    <property type="entry name" value="RCK_C"/>
</dbReference>
<feature type="transmembrane region" description="Helical" evidence="7">
    <location>
        <begin position="91"/>
        <end position="119"/>
    </location>
</feature>
<keyword evidence="10" id="KW-1185">Reference proteome</keyword>
<keyword evidence="2" id="KW-0813">Transport</keyword>
<evidence type="ECO:0000256" key="1">
    <source>
        <dbReference type="ARBA" id="ARBA00004141"/>
    </source>
</evidence>
<dbReference type="InterPro" id="IPR036721">
    <property type="entry name" value="RCK_C_sf"/>
</dbReference>
<dbReference type="SUPFAM" id="SSF116726">
    <property type="entry name" value="TrkA C-terminal domain-like"/>
    <property type="match status" value="2"/>
</dbReference>
<dbReference type="InterPro" id="IPR051679">
    <property type="entry name" value="DASS-Related_Transporters"/>
</dbReference>
<dbReference type="PANTHER" id="PTHR43652:SF2">
    <property type="entry name" value="BASIC AMINO ACID ANTIPORTER YFCC-RELATED"/>
    <property type="match status" value="1"/>
</dbReference>
<dbReference type="OrthoDB" id="9765532at2"/>
<keyword evidence="3 7" id="KW-0812">Transmembrane</keyword>
<comment type="subcellular location">
    <subcellularLocation>
        <location evidence="1">Membrane</location>
        <topology evidence="1">Multi-pass membrane protein</topology>
    </subcellularLocation>
</comment>
<feature type="transmembrane region" description="Helical" evidence="7">
    <location>
        <begin position="173"/>
        <end position="195"/>
    </location>
</feature>
<feature type="transmembrane region" description="Helical" evidence="7">
    <location>
        <begin position="467"/>
        <end position="486"/>
    </location>
</feature>
<feature type="transmembrane region" description="Helical" evidence="7">
    <location>
        <begin position="506"/>
        <end position="525"/>
    </location>
</feature>
<dbReference type="GO" id="GO:0006813">
    <property type="term" value="P:potassium ion transport"/>
    <property type="evidence" value="ECO:0007669"/>
    <property type="project" value="InterPro"/>
</dbReference>
<dbReference type="Pfam" id="PF02080">
    <property type="entry name" value="TrkA_C"/>
    <property type="match status" value="1"/>
</dbReference>
<dbReference type="GO" id="GO:0005886">
    <property type="term" value="C:plasma membrane"/>
    <property type="evidence" value="ECO:0007669"/>
    <property type="project" value="TreeGrafter"/>
</dbReference>
<feature type="transmembrane region" description="Helical" evidence="7">
    <location>
        <begin position="423"/>
        <end position="455"/>
    </location>
</feature>
<name>A0A5J4IRC9_9FLAO</name>
<evidence type="ECO:0000256" key="5">
    <source>
        <dbReference type="ARBA" id="ARBA00022989"/>
    </source>
</evidence>
<dbReference type="PANTHER" id="PTHR43652">
    <property type="entry name" value="BASIC AMINO ACID ANTIPORTER YFCC-RELATED"/>
    <property type="match status" value="1"/>
</dbReference>
<dbReference type="Proteomes" id="UP000326509">
    <property type="component" value="Unassembled WGS sequence"/>
</dbReference>
<dbReference type="Gene3D" id="3.30.70.1450">
    <property type="entry name" value="Regulator of K+ conductance, C-terminal domain"/>
    <property type="match status" value="2"/>
</dbReference>
<dbReference type="PROSITE" id="PS51202">
    <property type="entry name" value="RCK_C"/>
    <property type="match status" value="2"/>
</dbReference>
<proteinExistence type="predicted"/>
<keyword evidence="5 7" id="KW-1133">Transmembrane helix</keyword>
<evidence type="ECO:0000256" key="7">
    <source>
        <dbReference type="SAM" id="Phobius"/>
    </source>
</evidence>
<dbReference type="Pfam" id="PF03600">
    <property type="entry name" value="CitMHS"/>
    <property type="match status" value="1"/>
</dbReference>
<evidence type="ECO:0000313" key="10">
    <source>
        <dbReference type="Proteomes" id="UP000326509"/>
    </source>
</evidence>
<gene>
    <name evidence="9" type="ORF">ULMA_25170</name>
</gene>
<feature type="domain" description="RCK C-terminal" evidence="8">
    <location>
        <begin position="312"/>
        <end position="403"/>
    </location>
</feature>
<dbReference type="InterPro" id="IPR004680">
    <property type="entry name" value="Cit_transptr-like_dom"/>
</dbReference>
<feature type="transmembrane region" description="Helical" evidence="7">
    <location>
        <begin position="6"/>
        <end position="24"/>
    </location>
</feature>
<reference evidence="9 10" key="1">
    <citation type="submission" date="2019-08" db="EMBL/GenBank/DDBJ databases">
        <title>Draft genome sequence of Ulvibacter marinus type strain NBRC 109484.</title>
        <authorList>
            <person name="Kawano K."/>
            <person name="Ushijima N."/>
            <person name="Kihara M."/>
            <person name="Itoh H."/>
        </authorList>
    </citation>
    <scope>NUCLEOTIDE SEQUENCE [LARGE SCALE GENOMIC DNA]</scope>
    <source>
        <strain evidence="9 10">NBRC 109484</strain>
    </source>
</reference>
<feature type="transmembrane region" description="Helical" evidence="7">
    <location>
        <begin position="139"/>
        <end position="161"/>
    </location>
</feature>
<feature type="domain" description="RCK C-terminal" evidence="8">
    <location>
        <begin position="206"/>
        <end position="297"/>
    </location>
</feature>
<evidence type="ECO:0000256" key="2">
    <source>
        <dbReference type="ARBA" id="ARBA00022448"/>
    </source>
</evidence>
<organism evidence="9 10">
    <name type="scientific">Patiriisocius marinus</name>
    <dbReference type="NCBI Taxonomy" id="1397112"/>
    <lineage>
        <taxon>Bacteria</taxon>
        <taxon>Pseudomonadati</taxon>
        <taxon>Bacteroidota</taxon>
        <taxon>Flavobacteriia</taxon>
        <taxon>Flavobacteriales</taxon>
        <taxon>Flavobacteriaceae</taxon>
        <taxon>Patiriisocius</taxon>
    </lineage>
</organism>
<dbReference type="RefSeq" id="WP_151674846.1">
    <property type="nucleotide sequence ID" value="NZ_BKCG01000007.1"/>
</dbReference>
<feature type="transmembrane region" description="Helical" evidence="7">
    <location>
        <begin position="51"/>
        <end position="70"/>
    </location>
</feature>
<evidence type="ECO:0000259" key="8">
    <source>
        <dbReference type="PROSITE" id="PS51202"/>
    </source>
</evidence>
<keyword evidence="4" id="KW-0677">Repeat</keyword>